<dbReference type="InterPro" id="IPR036412">
    <property type="entry name" value="HAD-like_sf"/>
</dbReference>
<dbReference type="CDD" id="cd01427">
    <property type="entry name" value="HAD_like"/>
    <property type="match status" value="1"/>
</dbReference>
<dbReference type="InterPro" id="IPR023214">
    <property type="entry name" value="HAD_sf"/>
</dbReference>
<dbReference type="SUPFAM" id="SSF56784">
    <property type="entry name" value="HAD-like"/>
    <property type="match status" value="1"/>
</dbReference>
<dbReference type="InterPro" id="IPR050849">
    <property type="entry name" value="HAD-like_hydrolase_phosphatase"/>
</dbReference>
<organism evidence="2 3">
    <name type="scientific">Lachnellula cervina</name>
    <dbReference type="NCBI Taxonomy" id="1316786"/>
    <lineage>
        <taxon>Eukaryota</taxon>
        <taxon>Fungi</taxon>
        <taxon>Dikarya</taxon>
        <taxon>Ascomycota</taxon>
        <taxon>Pezizomycotina</taxon>
        <taxon>Leotiomycetes</taxon>
        <taxon>Helotiales</taxon>
        <taxon>Lachnaceae</taxon>
        <taxon>Lachnellula</taxon>
    </lineage>
</organism>
<feature type="domain" description="DEK-C" evidence="1">
    <location>
        <begin position="107"/>
        <end position="162"/>
    </location>
</feature>
<dbReference type="AlphaFoldDB" id="A0A7D8Z7B7"/>
<dbReference type="Proteomes" id="UP000481288">
    <property type="component" value="Unassembled WGS sequence"/>
</dbReference>
<dbReference type="OrthoDB" id="10255128at2759"/>
<dbReference type="InterPro" id="IPR014876">
    <property type="entry name" value="DEK_C"/>
</dbReference>
<dbReference type="PANTHER" id="PTHR28181">
    <property type="entry name" value="UPF0655 PROTEIN YCR015C"/>
    <property type="match status" value="1"/>
</dbReference>
<dbReference type="Gene3D" id="1.10.10.60">
    <property type="entry name" value="Homeodomain-like"/>
    <property type="match status" value="1"/>
</dbReference>
<evidence type="ECO:0000259" key="1">
    <source>
        <dbReference type="PROSITE" id="PS51998"/>
    </source>
</evidence>
<accession>A0A7D8Z7B7</accession>
<dbReference type="EMBL" id="QGMG01000288">
    <property type="protein sequence ID" value="TVY54967.1"/>
    <property type="molecule type" value="Genomic_DNA"/>
</dbReference>
<reference evidence="2 3" key="1">
    <citation type="submission" date="2018-05" db="EMBL/GenBank/DDBJ databases">
        <title>Whole genome sequencing for identification of molecular markers to develop diagnostic detection tools for the regulated plant pathogen Lachnellula willkommii.</title>
        <authorList>
            <person name="Giroux E."/>
            <person name="Bilodeau G."/>
        </authorList>
    </citation>
    <scope>NUCLEOTIDE SEQUENCE [LARGE SCALE GENOMIC DNA]</scope>
    <source>
        <strain evidence="2 3">CBS 625.97</strain>
    </source>
</reference>
<dbReference type="Gene3D" id="3.40.50.1000">
    <property type="entry name" value="HAD superfamily/HAD-like"/>
    <property type="match status" value="1"/>
</dbReference>
<gene>
    <name evidence="2" type="ORF">LCER1_G002923</name>
</gene>
<proteinExistence type="predicted"/>
<keyword evidence="3" id="KW-1185">Reference proteome</keyword>
<evidence type="ECO:0000313" key="3">
    <source>
        <dbReference type="Proteomes" id="UP000481288"/>
    </source>
</evidence>
<dbReference type="PANTHER" id="PTHR28181:SF1">
    <property type="entry name" value="COLD TOLERANCE PROTEIN 1"/>
    <property type="match status" value="1"/>
</dbReference>
<dbReference type="Pfam" id="PF08766">
    <property type="entry name" value="DEK_C"/>
    <property type="match status" value="1"/>
</dbReference>
<name>A0A7D8Z7B7_9HELO</name>
<protein>
    <recommendedName>
        <fullName evidence="1">DEK-C domain-containing protein</fullName>
    </recommendedName>
</protein>
<dbReference type="PROSITE" id="PS51998">
    <property type="entry name" value="DEK_C"/>
    <property type="match status" value="1"/>
</dbReference>
<evidence type="ECO:0000313" key="2">
    <source>
        <dbReference type="EMBL" id="TVY54967.1"/>
    </source>
</evidence>
<comment type="caution">
    <text evidence="2">The sequence shown here is derived from an EMBL/GenBank/DDBJ whole genome shotgun (WGS) entry which is preliminary data.</text>
</comment>
<sequence>MTTPPLPRPIILDFDGTITTKDTITTLAHLAIIHQDSHGLNLQPAWDTIVSSYSSDLSSHIAHYHPTKEERKTLKQEIEYYRSLKEVETKSFDRVSASGIFKGIGATDERAQYAAIVDDILASADLKTVTIKQVRTRLAASLGVDLEAHKKMLSDLITERFDVANKAVGGLASSMEAKDAPKAGLIGEWHRFGVDAMRDGLVEARKGIREFGEVAASQRGLCGVVSVNFSRDFVRGVISVCPGLAGIDVVANVSNAAGVLQGFDIYGEGHPKEVIATSDGKLAAMRELLGYWRKQEVLNGEAPQPIYVGDSGTDLECLMENGIIGIVISEDGESVLMETFDRIGVEVIPIREFRESEEKSVYWARDFTEIMQSPLFSKLPEQITNN</sequence>